<dbReference type="KEGG" id="mtun:MTUNDRAET4_0082.2"/>
<geneLocation type="plasmid" evidence="1 2">
    <name>3</name>
</geneLocation>
<keyword evidence="1" id="KW-0614">Plasmid</keyword>
<dbReference type="RefSeq" id="WP_134493326.1">
    <property type="nucleotide sequence ID" value="NZ_CP139087.1"/>
</dbReference>
<proteinExistence type="predicted"/>
<dbReference type="AlphaFoldDB" id="A0A4U8Z7H4"/>
<name>A0A4U8Z7H4_METTU</name>
<organism evidence="1 2">
    <name type="scientific">Methylocella tundrae</name>
    <dbReference type="NCBI Taxonomy" id="227605"/>
    <lineage>
        <taxon>Bacteria</taxon>
        <taxon>Pseudomonadati</taxon>
        <taxon>Pseudomonadota</taxon>
        <taxon>Alphaproteobacteria</taxon>
        <taxon>Hyphomicrobiales</taxon>
        <taxon>Beijerinckiaceae</taxon>
        <taxon>Methylocella</taxon>
    </lineage>
</organism>
<reference evidence="1 2" key="1">
    <citation type="submission" date="2019-03" db="EMBL/GenBank/DDBJ databases">
        <authorList>
            <person name="Kox A.R. M."/>
        </authorList>
    </citation>
    <scope>NUCLEOTIDE SEQUENCE [LARGE SCALE GENOMIC DNA]</scope>
    <source>
        <strain evidence="1">MTUNDRAET4 annotated genome</strain>
        <plasmid evidence="2">3</plasmid>
    </source>
</reference>
<gene>
    <name evidence="1" type="ORF">MTUNDRAET4_0082</name>
</gene>
<dbReference type="EMBL" id="LR536452">
    <property type="protein sequence ID" value="VFU17526.1"/>
    <property type="molecule type" value="Genomic_DNA"/>
</dbReference>
<evidence type="ECO:0000313" key="2">
    <source>
        <dbReference type="Proteomes" id="UP000294360"/>
    </source>
</evidence>
<accession>A0A4U8Z7H4</accession>
<evidence type="ECO:0000313" key="1">
    <source>
        <dbReference type="EMBL" id="VFU17526.1"/>
    </source>
</evidence>
<sequence length="74" mass="8488">MSHFNVVLLDANGYDLSSDLVEGLTPAKERAKYLLSDVYARHCATTHRALNTYKAEVRPEDSSECLYDFFREED</sequence>
<dbReference type="Proteomes" id="UP000294360">
    <property type="component" value="Plasmid 3"/>
</dbReference>
<protein>
    <submittedName>
        <fullName evidence="1">Uncharacterized protein</fullName>
    </submittedName>
</protein>